<dbReference type="AlphaFoldDB" id="A0A074ZXQ9"/>
<evidence type="ECO:0000313" key="1">
    <source>
        <dbReference type="EMBL" id="KER19989.1"/>
    </source>
</evidence>
<dbReference type="KEGG" id="ovi:T265_11366"/>
<keyword evidence="2" id="KW-1185">Reference proteome</keyword>
<dbReference type="RefSeq" id="XP_009176265.1">
    <property type="nucleotide sequence ID" value="XM_009178001.1"/>
</dbReference>
<accession>A0A074ZXQ9</accession>
<sequence>MQLRFAILKFSQPVTLCTFQNQNAAANCLTTKVLFSRLVIRLFIPITSTAHGQ</sequence>
<dbReference type="CTD" id="20325534"/>
<protein>
    <submittedName>
        <fullName evidence="1">Uncharacterized protein</fullName>
    </submittedName>
</protein>
<dbReference type="EMBL" id="KL597109">
    <property type="protein sequence ID" value="KER19989.1"/>
    <property type="molecule type" value="Genomic_DNA"/>
</dbReference>
<dbReference type="GeneID" id="20325534"/>
<name>A0A074ZXQ9_OPIVI</name>
<proteinExistence type="predicted"/>
<gene>
    <name evidence="1" type="ORF">T265_11366</name>
</gene>
<organism evidence="1 2">
    <name type="scientific">Opisthorchis viverrini</name>
    <name type="common">Southeast Asian liver fluke</name>
    <dbReference type="NCBI Taxonomy" id="6198"/>
    <lineage>
        <taxon>Eukaryota</taxon>
        <taxon>Metazoa</taxon>
        <taxon>Spiralia</taxon>
        <taxon>Lophotrochozoa</taxon>
        <taxon>Platyhelminthes</taxon>
        <taxon>Trematoda</taxon>
        <taxon>Digenea</taxon>
        <taxon>Opisthorchiida</taxon>
        <taxon>Opisthorchiata</taxon>
        <taxon>Opisthorchiidae</taxon>
        <taxon>Opisthorchis</taxon>
    </lineage>
</organism>
<evidence type="ECO:0000313" key="2">
    <source>
        <dbReference type="Proteomes" id="UP000054324"/>
    </source>
</evidence>
<dbReference type="Proteomes" id="UP000054324">
    <property type="component" value="Unassembled WGS sequence"/>
</dbReference>
<reference evidence="1 2" key="1">
    <citation type="submission" date="2013-11" db="EMBL/GenBank/DDBJ databases">
        <title>Opisthorchis viverrini - life in the bile duct.</title>
        <authorList>
            <person name="Young N.D."/>
            <person name="Nagarajan N."/>
            <person name="Lin S.J."/>
            <person name="Korhonen P.K."/>
            <person name="Jex A.R."/>
            <person name="Hall R.S."/>
            <person name="Safavi-Hemami H."/>
            <person name="Kaewkong W."/>
            <person name="Bertrand D."/>
            <person name="Gao S."/>
            <person name="Seet Q."/>
            <person name="Wongkham S."/>
            <person name="Teh B.T."/>
            <person name="Wongkham C."/>
            <person name="Intapan P.M."/>
            <person name="Maleewong W."/>
            <person name="Yang X."/>
            <person name="Hu M."/>
            <person name="Wang Z."/>
            <person name="Hofmann A."/>
            <person name="Sternberg P.W."/>
            <person name="Tan P."/>
            <person name="Wang J."/>
            <person name="Gasser R.B."/>
        </authorList>
    </citation>
    <scope>NUCLEOTIDE SEQUENCE [LARGE SCALE GENOMIC DNA]</scope>
</reference>